<dbReference type="Pfam" id="PF13715">
    <property type="entry name" value="CarbopepD_reg_2"/>
    <property type="match status" value="1"/>
</dbReference>
<name>A0ABW6A6C2_9BACT</name>
<accession>A0ABW6A6C2</accession>
<organism evidence="2 3">
    <name type="scientific">Terrimonas rubra</name>
    <dbReference type="NCBI Taxonomy" id="1035890"/>
    <lineage>
        <taxon>Bacteria</taxon>
        <taxon>Pseudomonadati</taxon>
        <taxon>Bacteroidota</taxon>
        <taxon>Chitinophagia</taxon>
        <taxon>Chitinophagales</taxon>
        <taxon>Chitinophagaceae</taxon>
        <taxon>Terrimonas</taxon>
    </lineage>
</organism>
<dbReference type="Proteomes" id="UP001597511">
    <property type="component" value="Unassembled WGS sequence"/>
</dbReference>
<feature type="chain" id="PRO_5046637402" evidence="1">
    <location>
        <begin position="20"/>
        <end position="737"/>
    </location>
</feature>
<dbReference type="InterPro" id="IPR008969">
    <property type="entry name" value="CarboxyPept-like_regulatory"/>
</dbReference>
<evidence type="ECO:0000256" key="1">
    <source>
        <dbReference type="SAM" id="SignalP"/>
    </source>
</evidence>
<proteinExistence type="predicted"/>
<dbReference type="SUPFAM" id="SSF49464">
    <property type="entry name" value="Carboxypeptidase regulatory domain-like"/>
    <property type="match status" value="1"/>
</dbReference>
<comment type="caution">
    <text evidence="2">The sequence shown here is derived from an EMBL/GenBank/DDBJ whole genome shotgun (WGS) entry which is preliminary data.</text>
</comment>
<evidence type="ECO:0000313" key="2">
    <source>
        <dbReference type="EMBL" id="MFD2920307.1"/>
    </source>
</evidence>
<sequence length="737" mass="82519">MRILSTLFSLLLLSGASYAQVKITGNVTAKGKPVIGASLTLKDTYDGGITDSSGKFSFSTTEKGNFMLEVRSVGYKTIEQPITLAAENISINFSLKEEVTELSAVTITAGSFEASDRKRAATVLTNLDVVTVGGANADITAAAKTLPGAQQVGEQEGLFVRGGAGYETKQFIDGMLVNNPFGTSVPDIASRGRFAPNLFKGTVFSTGGYSALYGQALSSALILESVDLPARSEASAALSTVFVGGGFQQVDKAKKSSFGVNAGYTDLSAYFAIVKQKPDYFKKPRFYNGDANARFKTKKGMVKYYTTFSAGKMGLRRPNIDDPTIKNAFDVDNTNWYNNLSWRETLNNGWKMQLGTSFSTNRDLINLQVVDASNKPTTTGHNYIDTTNFALNRLEQLSQVKAVFEKRLSGINMLRFGAEHWYNYTHVKYNTIDRLLKDNLSSVFAETDIHATNDLALKLGARFEYSSIIQKANIAPRVSMAYKTGKESQMSFAYGIFYQKPENDILQWTRDINYTRATHYILNWQRMTALQIFRVEAFYKKYDALVKTFPVINTDGRGYAQGFEVFWRDKKTIKELDYWISYSYLDTKRNFLYYPQKLQPNFAADHTASLVTKKFVMKWKTGFNFTYTFATGRPYYFMQNNGNQFEIKDSGKTIPYNNLGFSMNYVPQAGNPKAKTFVVLVASITNVLNSRQVFGYNYNHDGSYKQAINPPAQRFFFIGCFLSWGVNRTQDAINNNL</sequence>
<dbReference type="RefSeq" id="WP_386098407.1">
    <property type="nucleotide sequence ID" value="NZ_JBHUOZ010000003.1"/>
</dbReference>
<feature type="signal peptide" evidence="1">
    <location>
        <begin position="1"/>
        <end position="19"/>
    </location>
</feature>
<keyword evidence="1" id="KW-0732">Signal</keyword>
<reference evidence="3" key="1">
    <citation type="journal article" date="2019" name="Int. J. Syst. Evol. Microbiol.">
        <title>The Global Catalogue of Microorganisms (GCM) 10K type strain sequencing project: providing services to taxonomists for standard genome sequencing and annotation.</title>
        <authorList>
            <consortium name="The Broad Institute Genomics Platform"/>
            <consortium name="The Broad Institute Genome Sequencing Center for Infectious Disease"/>
            <person name="Wu L."/>
            <person name="Ma J."/>
        </authorList>
    </citation>
    <scope>NUCLEOTIDE SEQUENCE [LARGE SCALE GENOMIC DNA]</scope>
    <source>
        <strain evidence="3">KCTC 23299</strain>
    </source>
</reference>
<protein>
    <submittedName>
        <fullName evidence="2">Carboxypeptidase-like regulatory domain-containing protein</fullName>
    </submittedName>
</protein>
<dbReference type="Gene3D" id="2.60.40.1120">
    <property type="entry name" value="Carboxypeptidase-like, regulatory domain"/>
    <property type="match status" value="1"/>
</dbReference>
<dbReference type="EMBL" id="JBHUOZ010000003">
    <property type="protein sequence ID" value="MFD2920307.1"/>
    <property type="molecule type" value="Genomic_DNA"/>
</dbReference>
<gene>
    <name evidence="2" type="ORF">ACFS6H_11335</name>
</gene>
<dbReference type="SUPFAM" id="SSF56935">
    <property type="entry name" value="Porins"/>
    <property type="match status" value="1"/>
</dbReference>
<evidence type="ECO:0000313" key="3">
    <source>
        <dbReference type="Proteomes" id="UP001597511"/>
    </source>
</evidence>
<keyword evidence="3" id="KW-1185">Reference proteome</keyword>